<gene>
    <name evidence="1" type="ORF">C1SCF055_LOCUS9568</name>
</gene>
<dbReference type="Pfam" id="PF13424">
    <property type="entry name" value="TPR_12"/>
    <property type="match status" value="1"/>
</dbReference>
<dbReference type="AlphaFoldDB" id="A0A9P1FPD1"/>
<proteinExistence type="predicted"/>
<dbReference type="Proteomes" id="UP001152797">
    <property type="component" value="Unassembled WGS sequence"/>
</dbReference>
<reference evidence="1" key="1">
    <citation type="submission" date="2022-10" db="EMBL/GenBank/DDBJ databases">
        <authorList>
            <person name="Chen Y."/>
            <person name="Dougan E. K."/>
            <person name="Chan C."/>
            <person name="Rhodes N."/>
            <person name="Thang M."/>
        </authorList>
    </citation>
    <scope>NUCLEOTIDE SEQUENCE</scope>
</reference>
<dbReference type="EMBL" id="CAMXCT010000664">
    <property type="protein sequence ID" value="CAI3981815.1"/>
    <property type="molecule type" value="Genomic_DNA"/>
</dbReference>
<dbReference type="EMBL" id="CAMXCT030000664">
    <property type="protein sequence ID" value="CAL4769127.1"/>
    <property type="molecule type" value="Genomic_DNA"/>
</dbReference>
<dbReference type="PANTHER" id="PTHR46082:SF6">
    <property type="entry name" value="AAA+ ATPASE DOMAIN-CONTAINING PROTEIN-RELATED"/>
    <property type="match status" value="1"/>
</dbReference>
<reference evidence="2" key="2">
    <citation type="submission" date="2024-04" db="EMBL/GenBank/DDBJ databases">
        <authorList>
            <person name="Chen Y."/>
            <person name="Shah S."/>
            <person name="Dougan E. K."/>
            <person name="Thang M."/>
            <person name="Chan C."/>
        </authorList>
    </citation>
    <scope>NUCLEOTIDE SEQUENCE [LARGE SCALE GENOMIC DNA]</scope>
</reference>
<dbReference type="OrthoDB" id="1658288at2759"/>
<evidence type="ECO:0000313" key="1">
    <source>
        <dbReference type="EMBL" id="CAI3981815.1"/>
    </source>
</evidence>
<dbReference type="InterPro" id="IPR053137">
    <property type="entry name" value="NLR-like"/>
</dbReference>
<evidence type="ECO:0000313" key="2">
    <source>
        <dbReference type="EMBL" id="CAL1135190.1"/>
    </source>
</evidence>
<organism evidence="1">
    <name type="scientific">Cladocopium goreaui</name>
    <dbReference type="NCBI Taxonomy" id="2562237"/>
    <lineage>
        <taxon>Eukaryota</taxon>
        <taxon>Sar</taxon>
        <taxon>Alveolata</taxon>
        <taxon>Dinophyceae</taxon>
        <taxon>Suessiales</taxon>
        <taxon>Symbiodiniaceae</taxon>
        <taxon>Cladocopium</taxon>
    </lineage>
</organism>
<dbReference type="Gene3D" id="1.25.40.10">
    <property type="entry name" value="Tetratricopeptide repeat domain"/>
    <property type="match status" value="3"/>
</dbReference>
<keyword evidence="4" id="KW-1185">Reference proteome</keyword>
<dbReference type="EMBL" id="CAMXCT020000664">
    <property type="protein sequence ID" value="CAL1135190.1"/>
    <property type="molecule type" value="Genomic_DNA"/>
</dbReference>
<dbReference type="Pfam" id="PF13374">
    <property type="entry name" value="TPR_10"/>
    <property type="match status" value="2"/>
</dbReference>
<protein>
    <submittedName>
        <fullName evidence="3">Nephrocystin-3</fullName>
    </submittedName>
</protein>
<evidence type="ECO:0000313" key="4">
    <source>
        <dbReference type="Proteomes" id="UP001152797"/>
    </source>
</evidence>
<evidence type="ECO:0000313" key="3">
    <source>
        <dbReference type="EMBL" id="CAL4769127.1"/>
    </source>
</evidence>
<dbReference type="SMART" id="SM00028">
    <property type="entry name" value="TPR"/>
    <property type="match status" value="4"/>
</dbReference>
<sequence>MSTCLDCDSCGHEFLETWTIPEFKLLGERGLVVGTALVSAPDTLDALNNLGSAWKAQGDYKEAEKCFRDTLTSLNNLACTVDAVGRPSEAGKLYQEHGRAVAGWWAKWQVKGTDPLHIGRIRKSSLECLERRRGVLGHSHPDTMTSMSNLALYLKANGQTEKAFELFEQVLDGRRKIFGIKHMDTIISMNNLASMQKELATSLTVGKQQVHAARTLVMKVLPGFYAVQQHHWILLRSWGHEAVPWAVEEDIQGEYRRKYDDREEKKALDKAHSLLKEAVFCGRQHLGKRHPVTFHSRETKAGVMRTRGDLEKAKELYEKAVQGMRDSLGDKHLDTLLCLNNLAGVLRSVNEIDDAEECYKEAATGIVEKLGDKHPTSYLDLLGVSTLYNWGLTLDEKGDFSSAVPLYLHELDHAVYAPEFGNPESSVRVG</sequence>
<dbReference type="SUPFAM" id="SSF48452">
    <property type="entry name" value="TPR-like"/>
    <property type="match status" value="2"/>
</dbReference>
<dbReference type="InterPro" id="IPR011990">
    <property type="entry name" value="TPR-like_helical_dom_sf"/>
</dbReference>
<dbReference type="InterPro" id="IPR019734">
    <property type="entry name" value="TPR_rpt"/>
</dbReference>
<accession>A0A9P1FPD1</accession>
<dbReference type="PANTHER" id="PTHR46082">
    <property type="entry name" value="ATP/GTP-BINDING PROTEIN-RELATED"/>
    <property type="match status" value="1"/>
</dbReference>
<comment type="caution">
    <text evidence="1">The sequence shown here is derived from an EMBL/GenBank/DDBJ whole genome shotgun (WGS) entry which is preliminary data.</text>
</comment>
<name>A0A9P1FPD1_9DINO</name>